<proteinExistence type="predicted"/>
<evidence type="ECO:0000313" key="2">
    <source>
        <dbReference type="Proteomes" id="UP000176662"/>
    </source>
</evidence>
<protein>
    <recommendedName>
        <fullName evidence="3">30S ribosomal protein S21</fullName>
    </recommendedName>
</protein>
<gene>
    <name evidence="1" type="ORF">A2Z68_01475</name>
</gene>
<evidence type="ECO:0008006" key="3">
    <source>
        <dbReference type="Google" id="ProtNLM"/>
    </source>
</evidence>
<dbReference type="EMBL" id="MHLX01000031">
    <property type="protein sequence ID" value="OGZ18532.1"/>
    <property type="molecule type" value="Genomic_DNA"/>
</dbReference>
<organism evidence="1 2">
    <name type="scientific">Candidatus Nealsonbacteria bacterium RBG_13_38_11</name>
    <dbReference type="NCBI Taxonomy" id="1801662"/>
    <lineage>
        <taxon>Bacteria</taxon>
        <taxon>Candidatus Nealsoniibacteriota</taxon>
    </lineage>
</organism>
<name>A0A1G2DYT1_9BACT</name>
<evidence type="ECO:0000313" key="1">
    <source>
        <dbReference type="EMBL" id="OGZ18532.1"/>
    </source>
</evidence>
<sequence>MSRKKMVIEVEQQGRESSQNLIRRFTKKVQKSGILLRARKGRFFHRPKSEPMKKRAALRREKLTKEYENLKKLGLDK</sequence>
<dbReference type="AlphaFoldDB" id="A0A1G2DYT1"/>
<comment type="caution">
    <text evidence="1">The sequence shown here is derived from an EMBL/GenBank/DDBJ whole genome shotgun (WGS) entry which is preliminary data.</text>
</comment>
<reference evidence="1 2" key="1">
    <citation type="journal article" date="2016" name="Nat. Commun.">
        <title>Thousands of microbial genomes shed light on interconnected biogeochemical processes in an aquifer system.</title>
        <authorList>
            <person name="Anantharaman K."/>
            <person name="Brown C.T."/>
            <person name="Hug L.A."/>
            <person name="Sharon I."/>
            <person name="Castelle C.J."/>
            <person name="Probst A.J."/>
            <person name="Thomas B.C."/>
            <person name="Singh A."/>
            <person name="Wilkins M.J."/>
            <person name="Karaoz U."/>
            <person name="Brodie E.L."/>
            <person name="Williams K.H."/>
            <person name="Hubbard S.S."/>
            <person name="Banfield J.F."/>
        </authorList>
    </citation>
    <scope>NUCLEOTIDE SEQUENCE [LARGE SCALE GENOMIC DNA]</scope>
</reference>
<accession>A0A1G2DYT1</accession>
<dbReference type="Proteomes" id="UP000176662">
    <property type="component" value="Unassembled WGS sequence"/>
</dbReference>